<dbReference type="InterPro" id="IPR027417">
    <property type="entry name" value="P-loop_NTPase"/>
</dbReference>
<name>A0A0J6T0A2_9HYPH</name>
<dbReference type="InterPro" id="IPR050678">
    <property type="entry name" value="DNA_Partitioning_ATPase"/>
</dbReference>
<evidence type="ECO:0000259" key="1">
    <source>
        <dbReference type="Pfam" id="PF01656"/>
    </source>
</evidence>
<proteinExistence type="predicted"/>
<feature type="domain" description="CobQ/CobB/MinD/ParA nucleotide binding" evidence="1">
    <location>
        <begin position="5"/>
        <end position="171"/>
    </location>
</feature>
<dbReference type="PIRSF" id="PIRSF009320">
    <property type="entry name" value="Nuc_binding_HP_1000"/>
    <property type="match status" value="1"/>
</dbReference>
<dbReference type="OrthoDB" id="9804460at2"/>
<dbReference type="PANTHER" id="PTHR13696:SF96">
    <property type="entry name" value="COBQ_COBB_MIND_PARA NUCLEOTIDE BINDING DOMAIN-CONTAINING PROTEIN"/>
    <property type="match status" value="1"/>
</dbReference>
<evidence type="ECO:0000313" key="2">
    <source>
        <dbReference type="EMBL" id="KMO39297.1"/>
    </source>
</evidence>
<sequence>MHVLALTTQKGGSGKTTLAASLAVAALQDGERVAILDTDQQRSLTSWGQRRKAGDLAVQSVEPSGFKTALGRLRADGSTTLAIVDTPGLFGAGVTLVLQEASLCLLPVKPSILDVEAARPTVEQLRMLGRRFGFVLNQCNATTQARTLDAATALVKAGALAPSMVASRSDFLDAMTTGQGVTEFAPRGKAAVEIRLLWQWAKSQLEGSANG</sequence>
<dbReference type="SUPFAM" id="SSF52540">
    <property type="entry name" value="P-loop containing nucleoside triphosphate hydrolases"/>
    <property type="match status" value="1"/>
</dbReference>
<keyword evidence="3" id="KW-1185">Reference proteome</keyword>
<gene>
    <name evidence="2" type="ORF">VQ02_10170</name>
</gene>
<dbReference type="PATRIC" id="fig|298794.3.peg.6629"/>
<dbReference type="CDD" id="cd02042">
    <property type="entry name" value="ParAB_family"/>
    <property type="match status" value="1"/>
</dbReference>
<dbReference type="InterPro" id="IPR002586">
    <property type="entry name" value="CobQ/CobB/MinD/ParA_Nub-bd_dom"/>
</dbReference>
<dbReference type="Proteomes" id="UP000035955">
    <property type="component" value="Unassembled WGS sequence"/>
</dbReference>
<dbReference type="EMBL" id="LABY01000060">
    <property type="protein sequence ID" value="KMO39297.1"/>
    <property type="molecule type" value="Genomic_DNA"/>
</dbReference>
<evidence type="ECO:0000313" key="3">
    <source>
        <dbReference type="Proteomes" id="UP000035955"/>
    </source>
</evidence>
<comment type="caution">
    <text evidence="2">The sequence shown here is derived from an EMBL/GenBank/DDBJ whole genome shotgun (WGS) entry which is preliminary data.</text>
</comment>
<dbReference type="Gene3D" id="3.40.50.300">
    <property type="entry name" value="P-loop containing nucleotide triphosphate hydrolases"/>
    <property type="match status" value="1"/>
</dbReference>
<protein>
    <recommendedName>
        <fullName evidence="1">CobQ/CobB/MinD/ParA nucleotide binding domain-containing protein</fullName>
    </recommendedName>
</protein>
<dbReference type="RefSeq" id="WP_048444066.1">
    <property type="nucleotide sequence ID" value="NZ_LABY01000060.1"/>
</dbReference>
<organism evidence="2 3">
    <name type="scientific">Methylobacterium variabile</name>
    <dbReference type="NCBI Taxonomy" id="298794"/>
    <lineage>
        <taxon>Bacteria</taxon>
        <taxon>Pseudomonadati</taxon>
        <taxon>Pseudomonadota</taxon>
        <taxon>Alphaproteobacteria</taxon>
        <taxon>Hyphomicrobiales</taxon>
        <taxon>Methylobacteriaceae</taxon>
        <taxon>Methylobacterium</taxon>
    </lineage>
</organism>
<reference evidence="2 3" key="1">
    <citation type="submission" date="2015-03" db="EMBL/GenBank/DDBJ databases">
        <title>Genome sequencing of Methylobacterium variabile DSM 16961.</title>
        <authorList>
            <person name="Chaudhry V."/>
            <person name="Patil P.B."/>
        </authorList>
    </citation>
    <scope>NUCLEOTIDE SEQUENCE [LARGE SCALE GENOMIC DNA]</scope>
    <source>
        <strain evidence="2 3">DSM 16961</strain>
    </source>
</reference>
<dbReference type="PANTHER" id="PTHR13696">
    <property type="entry name" value="P-LOOP CONTAINING NUCLEOSIDE TRIPHOSPHATE HYDROLASE"/>
    <property type="match status" value="1"/>
</dbReference>
<dbReference type="Pfam" id="PF01656">
    <property type="entry name" value="CbiA"/>
    <property type="match status" value="1"/>
</dbReference>
<accession>A0A0J6T0A2</accession>
<dbReference type="AlphaFoldDB" id="A0A0J6T0A2"/>